<evidence type="ECO:0000313" key="2">
    <source>
        <dbReference type="Proteomes" id="UP000181901"/>
    </source>
</evidence>
<protein>
    <submittedName>
        <fullName evidence="1">Uncharacterized protein</fullName>
    </submittedName>
</protein>
<dbReference type="RefSeq" id="WP_071545294.1">
    <property type="nucleotide sequence ID" value="NZ_LKAQ01000004.1"/>
</dbReference>
<organism evidence="1 2">
    <name type="scientific">Pseudodesulfovibrio hydrargyri</name>
    <dbReference type="NCBI Taxonomy" id="2125990"/>
    <lineage>
        <taxon>Bacteria</taxon>
        <taxon>Pseudomonadati</taxon>
        <taxon>Thermodesulfobacteriota</taxon>
        <taxon>Desulfovibrionia</taxon>
        <taxon>Desulfovibrionales</taxon>
        <taxon>Desulfovibrionaceae</taxon>
    </lineage>
</organism>
<dbReference type="Proteomes" id="UP000181901">
    <property type="component" value="Unassembled WGS sequence"/>
</dbReference>
<keyword evidence="2" id="KW-1185">Reference proteome</keyword>
<accession>A0A1J5N4N6</accession>
<reference evidence="1 2" key="1">
    <citation type="submission" date="2015-09" db="EMBL/GenBank/DDBJ databases">
        <title>Genome of Desulfovibrio dechloracetivorans BerOc1, a mercury methylating strain isolated from highly hydrocarbons and metals contaminated coastal sediments.</title>
        <authorList>
            <person name="Goni Urriza M."/>
            <person name="Gassie C."/>
            <person name="Bouchez O."/>
            <person name="Klopp C."/>
            <person name="Ranchou-Peyruse A."/>
            <person name="Remy G."/>
        </authorList>
    </citation>
    <scope>NUCLEOTIDE SEQUENCE [LARGE SCALE GENOMIC DNA]</scope>
    <source>
        <strain evidence="1 2">BerOc1</strain>
    </source>
</reference>
<evidence type="ECO:0000313" key="1">
    <source>
        <dbReference type="EMBL" id="OIQ49808.1"/>
    </source>
</evidence>
<proteinExistence type="predicted"/>
<sequence>MPGKIDSPHLRLCDACCDNSGTNKEMVKTGGCTCDICGWACKCCGDDGKQFVNKVLVRTIPAEGWAYLQWRNSRSLVPLDWERLFRHGRAEDNKKD</sequence>
<dbReference type="EMBL" id="LKAQ01000004">
    <property type="protein sequence ID" value="OIQ49808.1"/>
    <property type="molecule type" value="Genomic_DNA"/>
</dbReference>
<dbReference type="AlphaFoldDB" id="A0A1J5N4N6"/>
<gene>
    <name evidence="1" type="ORF">BerOc1_01733</name>
</gene>
<name>A0A1J5N4N6_9BACT</name>
<dbReference type="OrthoDB" id="5459339at2"/>
<comment type="caution">
    <text evidence="1">The sequence shown here is derived from an EMBL/GenBank/DDBJ whole genome shotgun (WGS) entry which is preliminary data.</text>
</comment>